<dbReference type="OrthoDB" id="2764238at2759"/>
<reference evidence="1 2" key="1">
    <citation type="journal article" date="2015" name="Sci. Rep.">
        <title>Chromosome-level genome map provides insights into diverse defense mechanisms in the medicinal fungus Ganoderma sinense.</title>
        <authorList>
            <person name="Zhu Y."/>
            <person name="Xu J."/>
            <person name="Sun C."/>
            <person name="Zhou S."/>
            <person name="Xu H."/>
            <person name="Nelson D.R."/>
            <person name="Qian J."/>
            <person name="Song J."/>
            <person name="Luo H."/>
            <person name="Xiang L."/>
            <person name="Li Y."/>
            <person name="Xu Z."/>
            <person name="Ji A."/>
            <person name="Wang L."/>
            <person name="Lu S."/>
            <person name="Hayward A."/>
            <person name="Sun W."/>
            <person name="Li X."/>
            <person name="Schwartz D.C."/>
            <person name="Wang Y."/>
            <person name="Chen S."/>
        </authorList>
    </citation>
    <scope>NUCLEOTIDE SEQUENCE [LARGE SCALE GENOMIC DNA]</scope>
    <source>
        <strain evidence="1 2">ZZ0214-1</strain>
    </source>
</reference>
<dbReference type="Proteomes" id="UP000230002">
    <property type="component" value="Unassembled WGS sequence"/>
</dbReference>
<comment type="caution">
    <text evidence="1">The sequence shown here is derived from an EMBL/GenBank/DDBJ whole genome shotgun (WGS) entry which is preliminary data.</text>
</comment>
<gene>
    <name evidence="1" type="ORF">GSI_10039</name>
</gene>
<dbReference type="EMBL" id="AYKW01000034">
    <property type="protein sequence ID" value="PIL26901.1"/>
    <property type="molecule type" value="Genomic_DNA"/>
</dbReference>
<protein>
    <submittedName>
        <fullName evidence="1">Uncharacterized protein</fullName>
    </submittedName>
</protein>
<accession>A0A2G8RZF7</accession>
<organism evidence="1 2">
    <name type="scientific">Ganoderma sinense ZZ0214-1</name>
    <dbReference type="NCBI Taxonomy" id="1077348"/>
    <lineage>
        <taxon>Eukaryota</taxon>
        <taxon>Fungi</taxon>
        <taxon>Dikarya</taxon>
        <taxon>Basidiomycota</taxon>
        <taxon>Agaricomycotina</taxon>
        <taxon>Agaricomycetes</taxon>
        <taxon>Polyporales</taxon>
        <taxon>Polyporaceae</taxon>
        <taxon>Ganoderma</taxon>
    </lineage>
</organism>
<dbReference type="AlphaFoldDB" id="A0A2G8RZF7"/>
<evidence type="ECO:0000313" key="2">
    <source>
        <dbReference type="Proteomes" id="UP000230002"/>
    </source>
</evidence>
<proteinExistence type="predicted"/>
<sequence length="290" mass="32610">MQNIETLASSLDAQVVGVMQSLQFSDSPLVWSSELAWIFPEIYRFVARSTKRDIRAVARFFQRTSRTGRLSDYLGELTMRAGTMRNALSAADYLTAVSTRVPHLGEHDRERLRGQLPILTASMASVTAKLSVLRVEVTAHLEIFHILEGPQDTVELLLSSLPNSIPETYVTEGQALIAELVRMWSERRVVVAQANGLDAASHEFQELEARLKKQQEVQPTVLASFEGLVDEVKEVPALRLDDREFAAREFSDASSSYRRLLVRRMSLHGEASRLEILLDRFLDIAGPDEE</sequence>
<evidence type="ECO:0000313" key="1">
    <source>
        <dbReference type="EMBL" id="PIL26901.1"/>
    </source>
</evidence>
<name>A0A2G8RZF7_9APHY</name>
<keyword evidence="2" id="KW-1185">Reference proteome</keyword>